<reference evidence="5 6" key="3">
    <citation type="journal article" date="2023" name="Protein Sci.">
        <title>X-ray structure and mechanism of ZgHAD, a l-2-haloacid dehalogenase from the marine Flavobacterium Zobellia galactanivorans.</title>
        <authorList>
            <person name="Grigorian E."/>
            <person name="Roret T."/>
            <person name="Czjzek M."/>
            <person name="Leblanc C."/>
            <person name="Delage L."/>
        </authorList>
    </citation>
    <scope>X-RAY CRYSTALLOGRAPHY (1.78 ANGSTROMS) OF 2-227</scope>
</reference>
<dbReference type="Gene3D" id="1.10.150.240">
    <property type="entry name" value="Putative phosphatase, domain 2"/>
    <property type="match status" value="1"/>
</dbReference>
<dbReference type="PDB" id="7ARP">
    <property type="method" value="X-ray"/>
    <property type="resolution" value="1.78 A"/>
    <property type="chains" value="A/B=2-227"/>
</dbReference>
<dbReference type="HOGENOM" id="CLU_045011_3_1_10"/>
<dbReference type="STRING" id="63186.ZOBELLIA_4183"/>
<evidence type="ECO:0000313" key="4">
    <source>
        <dbReference type="Proteomes" id="UP000008898"/>
    </source>
</evidence>
<keyword evidence="5 6" id="KW-0002">3D-structure</keyword>
<dbReference type="SFLD" id="SFLDG01129">
    <property type="entry name" value="C1.5:_HAD__Beta-PGM__Phosphata"/>
    <property type="match status" value="1"/>
</dbReference>
<keyword evidence="4" id="KW-1185">Reference proteome</keyword>
<evidence type="ECO:0000313" key="3">
    <source>
        <dbReference type="EMBL" id="CAZ98318.1"/>
    </source>
</evidence>
<dbReference type="SUPFAM" id="SSF56784">
    <property type="entry name" value="HAD-like"/>
    <property type="match status" value="1"/>
</dbReference>
<accession>G0L7V6</accession>
<dbReference type="NCBIfam" id="TIGR01493">
    <property type="entry name" value="HAD-SF-IA-v2"/>
    <property type="match status" value="1"/>
</dbReference>
<dbReference type="EC" id="3.8.1.2" evidence="3"/>
<proteinExistence type="evidence at protein level"/>
<dbReference type="CDD" id="cd02588">
    <property type="entry name" value="HAD_L2-DEX"/>
    <property type="match status" value="1"/>
</dbReference>
<dbReference type="Gene3D" id="3.40.50.1000">
    <property type="entry name" value="HAD superfamily/HAD-like"/>
    <property type="match status" value="1"/>
</dbReference>
<dbReference type="PANTHER" id="PTHR43316">
    <property type="entry name" value="HYDROLASE, HALOACID DELAHOGENASE-RELATED"/>
    <property type="match status" value="1"/>
</dbReference>
<reference evidence="4" key="1">
    <citation type="submission" date="2009-07" db="EMBL/GenBank/DDBJ databases">
        <title>Complete genome sequence of Zobellia galactanivorans Dsij.</title>
        <authorList>
            <consortium name="Genoscope - CEA"/>
        </authorList>
    </citation>
    <scope>NUCLEOTIDE SEQUENCE [LARGE SCALE GENOMIC DNA]</scope>
    <source>
        <strain evidence="4">DSM 12802 / CCUG 47099 / CIP 106680 / NCIMB 13871 / Dsij</strain>
    </source>
</reference>
<dbReference type="InterPro" id="IPR006328">
    <property type="entry name" value="2-HAD"/>
</dbReference>
<dbReference type="PDB" id="7QNM">
    <property type="method" value="X-ray"/>
    <property type="resolution" value="2.73 A"/>
    <property type="chains" value="A/B/C/D/E/F/G/H/I/J/K/L/M/N/O/P/Q/R/S/T/U/V/W/X/Y/Z=1-227"/>
</dbReference>
<evidence type="ECO:0000256" key="1">
    <source>
        <dbReference type="ARBA" id="ARBA00008106"/>
    </source>
</evidence>
<dbReference type="PRINTS" id="PR00413">
    <property type="entry name" value="HADHALOGNASE"/>
</dbReference>
<dbReference type="InterPro" id="IPR051540">
    <property type="entry name" value="S-2-haloacid_dehalogenase"/>
</dbReference>
<dbReference type="RefSeq" id="WP_013995506.1">
    <property type="nucleotide sequence ID" value="NC_015844.1"/>
</dbReference>
<evidence type="ECO:0007829" key="5">
    <source>
        <dbReference type="PDB" id="7ARP"/>
    </source>
</evidence>
<dbReference type="KEGG" id="zga:ZOBELLIA_4183"/>
<comment type="similarity">
    <text evidence="1">Belongs to the HAD-like hydrolase superfamily. S-2-haloalkanoic acid dehalogenase family.</text>
</comment>
<protein>
    <submittedName>
        <fullName evidence="3">(S)-2-haloacid dehalogenase</fullName>
        <ecNumber evidence="3">3.8.1.2</ecNumber>
    </submittedName>
</protein>
<dbReference type="GO" id="GO:0018784">
    <property type="term" value="F:(S)-2-haloacid dehalogenase activity"/>
    <property type="evidence" value="ECO:0007669"/>
    <property type="project" value="UniProtKB-EC"/>
</dbReference>
<dbReference type="InterPro" id="IPR023214">
    <property type="entry name" value="HAD_sf"/>
</dbReference>
<name>G0L7V6_ZOBGA</name>
<dbReference type="InterPro" id="IPR023198">
    <property type="entry name" value="PGP-like_dom2"/>
</dbReference>
<dbReference type="PANTHER" id="PTHR43316:SF3">
    <property type="entry name" value="HALOACID DEHALOGENASE, TYPE II (AFU_ORTHOLOGUE AFUA_2G07750)-RELATED"/>
    <property type="match status" value="1"/>
</dbReference>
<dbReference type="SFLD" id="SFLDS00003">
    <property type="entry name" value="Haloacid_Dehalogenase"/>
    <property type="match status" value="1"/>
</dbReference>
<dbReference type="PATRIC" id="fig|63186.3.peg.4096"/>
<dbReference type="InterPro" id="IPR006439">
    <property type="entry name" value="HAD-SF_hydro_IA"/>
</dbReference>
<dbReference type="InterPro" id="IPR036412">
    <property type="entry name" value="HAD-like_sf"/>
</dbReference>
<dbReference type="PDB" id="7ASZ">
    <property type="method" value="X-ray"/>
    <property type="resolution" value="1.88 A"/>
    <property type="chains" value="A/B=2-227"/>
</dbReference>
<evidence type="ECO:0007829" key="6">
    <source>
        <dbReference type="PDB" id="7ASZ"/>
    </source>
</evidence>
<dbReference type="EMBL" id="FP476056">
    <property type="protein sequence ID" value="CAZ98318.1"/>
    <property type="molecule type" value="Genomic_DNA"/>
</dbReference>
<gene>
    <name evidence="3" type="primary">dhlB</name>
    <name evidence="3" type="ordered locus">zobellia_4183</name>
</gene>
<dbReference type="Pfam" id="PF00702">
    <property type="entry name" value="Hydrolase"/>
    <property type="match status" value="1"/>
</dbReference>
<evidence type="ECO:0000256" key="2">
    <source>
        <dbReference type="ARBA" id="ARBA00022801"/>
    </source>
</evidence>
<sequence>MSAKVKKPELLIFDVNETLLDMGPLENAINESLNSEHAFSLWFRTLLHYSLTETLTGNYVDFGTIGKATLKMTMRKFGKNLSEDRLDAILGNIKKLPAHEDVKEGLKMLKEAQIKLVALSNSNGKLLNAQLQFAGLADYFDAIFSVEAVGRYKPELASYRAVLETMKVPAENTMMVAAHGWDILGAKRAGLRTAFVAREGHAIYPLDGTPELEAKTVLEVARTLLKN</sequence>
<dbReference type="NCBIfam" id="TIGR01428">
    <property type="entry name" value="HAD_type_II"/>
    <property type="match status" value="1"/>
</dbReference>
<keyword evidence="2 3" id="KW-0378">Hydrolase</keyword>
<dbReference type="AlphaFoldDB" id="G0L7V6"/>
<dbReference type="OrthoDB" id="264363at2"/>
<dbReference type="SMR" id="G0L7V6"/>
<reference evidence="3 4" key="2">
    <citation type="journal article" date="2012" name="Environ. Microbiol.">
        <title>Characterization of the first alginolytic operons in a marine bacterium: from their emergence in marine Flavobacteriia to their independent transfers to marine Proteobacteria and human gut Bacteroides.</title>
        <authorList>
            <person name="Thomas F."/>
            <person name="Barbeyron T."/>
            <person name="Tonon T."/>
            <person name="Genicot S."/>
            <person name="Czjzek M."/>
            <person name="Michel G."/>
        </authorList>
    </citation>
    <scope>NUCLEOTIDE SEQUENCE [LARGE SCALE GENOMIC DNA]</scope>
    <source>
        <strain evidence="4">DSM 12802 / CCUG 47099 / CIP 106680 / NCIMB 13871 / Dsij</strain>
    </source>
</reference>
<dbReference type="Proteomes" id="UP000008898">
    <property type="component" value="Chromosome"/>
</dbReference>
<organism evidence="3 4">
    <name type="scientific">Zobellia galactanivorans (strain DSM 12802 / CCUG 47099 / CIP 106680 / NCIMB 13871 / Dsij)</name>
    <dbReference type="NCBI Taxonomy" id="63186"/>
    <lineage>
        <taxon>Bacteria</taxon>
        <taxon>Pseudomonadati</taxon>
        <taxon>Bacteroidota</taxon>
        <taxon>Flavobacteriia</taxon>
        <taxon>Flavobacteriales</taxon>
        <taxon>Flavobacteriaceae</taxon>
        <taxon>Zobellia</taxon>
    </lineage>
</organism>